<dbReference type="Pfam" id="PF00665">
    <property type="entry name" value="rve"/>
    <property type="match status" value="1"/>
</dbReference>
<dbReference type="EMBL" id="SVCM01000048">
    <property type="protein sequence ID" value="MBE6059368.1"/>
    <property type="molecule type" value="Genomic_DNA"/>
</dbReference>
<dbReference type="PANTHER" id="PTHR35004">
    <property type="entry name" value="TRANSPOSASE RV3428C-RELATED"/>
    <property type="match status" value="1"/>
</dbReference>
<evidence type="ECO:0000313" key="2">
    <source>
        <dbReference type="EMBL" id="MBE6059368.1"/>
    </source>
</evidence>
<dbReference type="GO" id="GO:0015074">
    <property type="term" value="P:DNA integration"/>
    <property type="evidence" value="ECO:0007669"/>
    <property type="project" value="InterPro"/>
</dbReference>
<dbReference type="Pfam" id="PF09299">
    <property type="entry name" value="Mu-transpos_C"/>
    <property type="match status" value="1"/>
</dbReference>
<dbReference type="GO" id="GO:0003676">
    <property type="term" value="F:nucleic acid binding"/>
    <property type="evidence" value="ECO:0007669"/>
    <property type="project" value="InterPro"/>
</dbReference>
<organism evidence="2 3">
    <name type="scientific">Clostridium sulfidigenes</name>
    <dbReference type="NCBI Taxonomy" id="318464"/>
    <lineage>
        <taxon>Bacteria</taxon>
        <taxon>Bacillati</taxon>
        <taxon>Bacillota</taxon>
        <taxon>Clostridia</taxon>
        <taxon>Eubacteriales</taxon>
        <taxon>Clostridiaceae</taxon>
        <taxon>Clostridium</taxon>
    </lineage>
</organism>
<dbReference type="AlphaFoldDB" id="A0A927ZSY4"/>
<evidence type="ECO:0000313" key="3">
    <source>
        <dbReference type="Proteomes" id="UP000768462"/>
    </source>
</evidence>
<dbReference type="InterPro" id="IPR001584">
    <property type="entry name" value="Integrase_cat-core"/>
</dbReference>
<name>A0A927ZSY4_9CLOT</name>
<dbReference type="Proteomes" id="UP000768462">
    <property type="component" value="Unassembled WGS sequence"/>
</dbReference>
<dbReference type="SUPFAM" id="SSF46689">
    <property type="entry name" value="Homeodomain-like"/>
    <property type="match status" value="1"/>
</dbReference>
<proteinExistence type="predicted"/>
<reference evidence="2" key="1">
    <citation type="submission" date="2019-04" db="EMBL/GenBank/DDBJ databases">
        <title>Evolution of Biomass-Degrading Anaerobic Consortia Revealed by Metagenomics.</title>
        <authorList>
            <person name="Peng X."/>
        </authorList>
    </citation>
    <scope>NUCLEOTIDE SEQUENCE</scope>
    <source>
        <strain evidence="2">SIG254</strain>
    </source>
</reference>
<feature type="domain" description="Integrase catalytic" evidence="1">
    <location>
        <begin position="147"/>
        <end position="318"/>
    </location>
</feature>
<dbReference type="InterPro" id="IPR015378">
    <property type="entry name" value="Transposase-like_Mu_C"/>
</dbReference>
<evidence type="ECO:0000259" key="1">
    <source>
        <dbReference type="PROSITE" id="PS50994"/>
    </source>
</evidence>
<protein>
    <submittedName>
        <fullName evidence="2">Integrase</fullName>
    </submittedName>
</protein>
<sequence length="421" mass="48154">MDEELRRAIALFRFSLIAPILNNTFPNKTVKEYLQEICAKKYDSPLGLKKEYAPATIKEWLRLYKLKGIDGLYPKNRSDIGSSRVIINEVKAVIIDLKTRNPIRSAKSIYQEIIVRNIVKPSEISLSTVQRYVKNIDVESTTITKDRRAFEFENANECWQSDISVGPYLTIKGVKHKTYIIAFLDDASRLIVSCKAFESDNLISVLTVFKDAIAKRGVPKKVFFDNGKVYRSGQMELICASLGCALCFAEPYSPQSKGKIERWFQTLQKQWQQLLDTSSFASIDELNVSLNKYVEGQYNSSFHSGIQDKPINKFLKGIKSLKLMSTEELRNTFLYRVSRKVKNDSTVSIDNQLYEVPSKYVGSVISVRYDPTALEEAFIFSERGVRLERILKLNKIDNSKIKRGSHKAPVDFSPFTDIKEK</sequence>
<dbReference type="InterPro" id="IPR009057">
    <property type="entry name" value="Homeodomain-like_sf"/>
</dbReference>
<dbReference type="Gene3D" id="3.30.420.10">
    <property type="entry name" value="Ribonuclease H-like superfamily/Ribonuclease H"/>
    <property type="match status" value="1"/>
</dbReference>
<dbReference type="InterPro" id="IPR036397">
    <property type="entry name" value="RNaseH_sf"/>
</dbReference>
<dbReference type="PANTHER" id="PTHR35004:SF6">
    <property type="entry name" value="TRANSPOSASE"/>
    <property type="match status" value="1"/>
</dbReference>
<dbReference type="PROSITE" id="PS50994">
    <property type="entry name" value="INTEGRASE"/>
    <property type="match status" value="1"/>
</dbReference>
<dbReference type="SUPFAM" id="SSF53098">
    <property type="entry name" value="Ribonuclease H-like"/>
    <property type="match status" value="1"/>
</dbReference>
<comment type="caution">
    <text evidence="2">The sequence shown here is derived from an EMBL/GenBank/DDBJ whole genome shotgun (WGS) entry which is preliminary data.</text>
</comment>
<gene>
    <name evidence="2" type="ORF">E7215_04245</name>
</gene>
<dbReference type="InterPro" id="IPR012337">
    <property type="entry name" value="RNaseH-like_sf"/>
</dbReference>
<accession>A0A927ZSY4</accession>